<gene>
    <name evidence="2" type="primary">LOC114348859</name>
</gene>
<proteinExistence type="predicted"/>
<protein>
    <submittedName>
        <fullName evidence="2">Uncharacterized protein LOC114348859</fullName>
    </submittedName>
</protein>
<accession>A0A6P7H0M6</accession>
<keyword evidence="1" id="KW-1133">Transmembrane helix</keyword>
<dbReference type="PANTHER" id="PTHR46289">
    <property type="entry name" value="52 KDA REPRESSOR OF THE INHIBITOR OF THE PROTEIN KINASE-LIKE PROTEIN-RELATED"/>
    <property type="match status" value="1"/>
</dbReference>
<dbReference type="PANTHER" id="PTHR46289:SF17">
    <property type="entry name" value="HAT C-TERMINAL DIMERISATION DOMAIN-CONTAINING PROTEIN"/>
    <property type="match status" value="1"/>
</dbReference>
<feature type="transmembrane region" description="Helical" evidence="1">
    <location>
        <begin position="12"/>
        <end position="31"/>
    </location>
</feature>
<dbReference type="AlphaFoldDB" id="A0A6P7H0M6"/>
<reference evidence="2" key="1">
    <citation type="submission" date="2025-08" db="UniProtKB">
        <authorList>
            <consortium name="RefSeq"/>
        </authorList>
    </citation>
    <scope>IDENTIFICATION</scope>
    <source>
        <tissue evidence="2">Whole insect</tissue>
    </source>
</reference>
<keyword evidence="1" id="KW-0812">Transmembrane</keyword>
<dbReference type="InterPro" id="IPR052958">
    <property type="entry name" value="IFN-induced_PKR_regulator"/>
</dbReference>
<evidence type="ECO:0000256" key="1">
    <source>
        <dbReference type="SAM" id="Phobius"/>
    </source>
</evidence>
<name>A0A6P7H0M6_DIAVI</name>
<keyword evidence="1" id="KW-0472">Membrane</keyword>
<evidence type="ECO:0000313" key="2">
    <source>
        <dbReference type="RefSeq" id="XP_028155134.1"/>
    </source>
</evidence>
<dbReference type="InParanoid" id="A0A6P7H0M6"/>
<dbReference type="RefSeq" id="XP_028155134.1">
    <property type="nucleotide sequence ID" value="XM_028299333.1"/>
</dbReference>
<sequence length="201" mass="23081">MNSSTTKRAAQLWAALNFFTFVICLVVASKYSNILEPIANTLQGISINFVDVHHHINLITRTCEKQRSEVDSNFADIFSYALSICETLNIEVGKPRICGRQIHRSNYESDSAEDYFRKSIFIPYLDHLILALKTRFSKEHEVAFSLFNILPKNIKSLDVKSFAIKVGNLYNIENLESELNIWREYLSQSQIAENITVEDLI</sequence>
<organism evidence="2">
    <name type="scientific">Diabrotica virgifera virgifera</name>
    <name type="common">western corn rootworm</name>
    <dbReference type="NCBI Taxonomy" id="50390"/>
    <lineage>
        <taxon>Eukaryota</taxon>
        <taxon>Metazoa</taxon>
        <taxon>Ecdysozoa</taxon>
        <taxon>Arthropoda</taxon>
        <taxon>Hexapoda</taxon>
        <taxon>Insecta</taxon>
        <taxon>Pterygota</taxon>
        <taxon>Neoptera</taxon>
        <taxon>Endopterygota</taxon>
        <taxon>Coleoptera</taxon>
        <taxon>Polyphaga</taxon>
        <taxon>Cucujiformia</taxon>
        <taxon>Chrysomeloidea</taxon>
        <taxon>Chrysomelidae</taxon>
        <taxon>Galerucinae</taxon>
        <taxon>Diabroticina</taxon>
        <taxon>Diabroticites</taxon>
        <taxon>Diabrotica</taxon>
    </lineage>
</organism>